<feature type="domain" description="Integrase zinc-binding" evidence="2">
    <location>
        <begin position="133"/>
        <end position="183"/>
    </location>
</feature>
<dbReference type="EC" id="2.7.7.49" evidence="1"/>
<keyword evidence="4" id="KW-1185">Reference proteome</keyword>
<accession>A0ABD2XM53</accession>
<organism evidence="3 4">
    <name type="scientific">Trichogramma kaykai</name>
    <dbReference type="NCBI Taxonomy" id="54128"/>
    <lineage>
        <taxon>Eukaryota</taxon>
        <taxon>Metazoa</taxon>
        <taxon>Ecdysozoa</taxon>
        <taxon>Arthropoda</taxon>
        <taxon>Hexapoda</taxon>
        <taxon>Insecta</taxon>
        <taxon>Pterygota</taxon>
        <taxon>Neoptera</taxon>
        <taxon>Endopterygota</taxon>
        <taxon>Hymenoptera</taxon>
        <taxon>Apocrita</taxon>
        <taxon>Proctotrupomorpha</taxon>
        <taxon>Chalcidoidea</taxon>
        <taxon>Trichogrammatidae</taxon>
        <taxon>Trichogramma</taxon>
    </lineage>
</organism>
<sequence length="235" mass="27285">MAIFGEKRDIPQMIAGQLQRWACFLSGFNYTFKYGKGKDNGGADGLSRLPAHSEESDEEEIDFVRFIVEDKLPVDYAQIKKATRTDPVLSKVFMYTRDGWPENVDDTLKPYFHRLTEISIEQDVLIWGYRVLIPEKHRIRMLEELHSTHLGANKMKALARQYFWWPKLDAEIEQYAKSGDVYNTYAASLNRAELIKYNECKEVGERLHLDFLGPVKKKCTSSRQIRTPNGPKCTR</sequence>
<evidence type="ECO:0000259" key="2">
    <source>
        <dbReference type="Pfam" id="PF17921"/>
    </source>
</evidence>
<dbReference type="Proteomes" id="UP001627154">
    <property type="component" value="Unassembled WGS sequence"/>
</dbReference>
<protein>
    <recommendedName>
        <fullName evidence="1">RNA-directed DNA polymerase</fullName>
        <ecNumber evidence="1">2.7.7.49</ecNumber>
    </recommendedName>
</protein>
<dbReference type="Gene3D" id="1.10.340.70">
    <property type="match status" value="1"/>
</dbReference>
<proteinExistence type="predicted"/>
<dbReference type="PANTHER" id="PTHR37984">
    <property type="entry name" value="PROTEIN CBG26694"/>
    <property type="match status" value="1"/>
</dbReference>
<dbReference type="GO" id="GO:0003964">
    <property type="term" value="F:RNA-directed DNA polymerase activity"/>
    <property type="evidence" value="ECO:0007669"/>
    <property type="project" value="UniProtKB-EC"/>
</dbReference>
<dbReference type="PANTHER" id="PTHR37984:SF5">
    <property type="entry name" value="PROTEIN NYNRIN-LIKE"/>
    <property type="match status" value="1"/>
</dbReference>
<dbReference type="Pfam" id="PF17921">
    <property type="entry name" value="Integrase_H2C2"/>
    <property type="match status" value="1"/>
</dbReference>
<gene>
    <name evidence="3" type="ORF">TKK_001502</name>
</gene>
<dbReference type="EMBL" id="JBJJXI010000019">
    <property type="protein sequence ID" value="KAL3406113.1"/>
    <property type="molecule type" value="Genomic_DNA"/>
</dbReference>
<evidence type="ECO:0000313" key="4">
    <source>
        <dbReference type="Proteomes" id="UP001627154"/>
    </source>
</evidence>
<reference evidence="3 4" key="1">
    <citation type="journal article" date="2024" name="bioRxiv">
        <title>A reference genome for Trichogramma kaykai: A tiny desert-dwelling parasitoid wasp with competing sex-ratio distorters.</title>
        <authorList>
            <person name="Culotta J."/>
            <person name="Lindsey A.R."/>
        </authorList>
    </citation>
    <scope>NUCLEOTIDE SEQUENCE [LARGE SCALE GENOMIC DNA]</scope>
    <source>
        <strain evidence="3 4">KSX58</strain>
    </source>
</reference>
<dbReference type="AlphaFoldDB" id="A0ABD2XM53"/>
<evidence type="ECO:0000313" key="3">
    <source>
        <dbReference type="EMBL" id="KAL3406113.1"/>
    </source>
</evidence>
<comment type="caution">
    <text evidence="3">The sequence shown here is derived from an EMBL/GenBank/DDBJ whole genome shotgun (WGS) entry which is preliminary data.</text>
</comment>
<dbReference type="InterPro" id="IPR050951">
    <property type="entry name" value="Retrovirus_Pol_polyprotein"/>
</dbReference>
<evidence type="ECO:0000256" key="1">
    <source>
        <dbReference type="ARBA" id="ARBA00012493"/>
    </source>
</evidence>
<dbReference type="InterPro" id="IPR041588">
    <property type="entry name" value="Integrase_H2C2"/>
</dbReference>
<name>A0ABD2XM53_9HYME</name>